<evidence type="ECO:0000256" key="5">
    <source>
        <dbReference type="ARBA" id="ARBA00023136"/>
    </source>
</evidence>
<name>A0AAE9L122_9BURK</name>
<feature type="transmembrane region" description="Helical" evidence="6">
    <location>
        <begin position="117"/>
        <end position="137"/>
    </location>
</feature>
<dbReference type="InterPro" id="IPR002797">
    <property type="entry name" value="Polysacc_synth"/>
</dbReference>
<evidence type="ECO:0000313" key="7">
    <source>
        <dbReference type="EMBL" id="URF03403.1"/>
    </source>
</evidence>
<dbReference type="GO" id="GO:0005886">
    <property type="term" value="C:plasma membrane"/>
    <property type="evidence" value="ECO:0007669"/>
    <property type="project" value="UniProtKB-SubCell"/>
</dbReference>
<feature type="transmembrane region" description="Helical" evidence="6">
    <location>
        <begin position="211"/>
        <end position="229"/>
    </location>
</feature>
<dbReference type="RefSeq" id="WP_250024731.1">
    <property type="nucleotide sequence ID" value="NZ_CP097330.1"/>
</dbReference>
<dbReference type="PANTHER" id="PTHR30250">
    <property type="entry name" value="PST FAMILY PREDICTED COLANIC ACID TRANSPORTER"/>
    <property type="match status" value="1"/>
</dbReference>
<keyword evidence="3 6" id="KW-0812">Transmembrane</keyword>
<feature type="transmembrane region" description="Helical" evidence="6">
    <location>
        <begin position="288"/>
        <end position="308"/>
    </location>
</feature>
<keyword evidence="4 6" id="KW-1133">Transmembrane helix</keyword>
<gene>
    <name evidence="7" type="ORF">M5D45_12810</name>
</gene>
<keyword evidence="2" id="KW-1003">Cell membrane</keyword>
<dbReference type="Pfam" id="PF01943">
    <property type="entry name" value="Polysacc_synt"/>
    <property type="match status" value="1"/>
</dbReference>
<feature type="transmembrane region" description="Helical" evidence="6">
    <location>
        <begin position="386"/>
        <end position="407"/>
    </location>
</feature>
<dbReference type="KEGG" id="ccam:M5D45_12810"/>
<organism evidence="7 8">
    <name type="scientific">Cupriavidus campinensis</name>
    <dbReference type="NCBI Taxonomy" id="151783"/>
    <lineage>
        <taxon>Bacteria</taxon>
        <taxon>Pseudomonadati</taxon>
        <taxon>Pseudomonadota</taxon>
        <taxon>Betaproteobacteria</taxon>
        <taxon>Burkholderiales</taxon>
        <taxon>Burkholderiaceae</taxon>
        <taxon>Cupriavidus</taxon>
    </lineage>
</organism>
<evidence type="ECO:0000256" key="4">
    <source>
        <dbReference type="ARBA" id="ARBA00022989"/>
    </source>
</evidence>
<comment type="subcellular location">
    <subcellularLocation>
        <location evidence="1">Cell membrane</location>
        <topology evidence="1">Multi-pass membrane protein</topology>
    </subcellularLocation>
</comment>
<feature type="transmembrane region" description="Helical" evidence="6">
    <location>
        <begin position="85"/>
        <end position="105"/>
    </location>
</feature>
<feature type="transmembrane region" description="Helical" evidence="6">
    <location>
        <begin position="259"/>
        <end position="276"/>
    </location>
</feature>
<keyword evidence="5 6" id="KW-0472">Membrane</keyword>
<evidence type="ECO:0000256" key="3">
    <source>
        <dbReference type="ARBA" id="ARBA00022692"/>
    </source>
</evidence>
<feature type="transmembrane region" description="Helical" evidence="6">
    <location>
        <begin position="362"/>
        <end position="380"/>
    </location>
</feature>
<feature type="transmembrane region" description="Helical" evidence="6">
    <location>
        <begin position="157"/>
        <end position="190"/>
    </location>
</feature>
<dbReference type="EMBL" id="CP097330">
    <property type="protein sequence ID" value="URF03403.1"/>
    <property type="molecule type" value="Genomic_DNA"/>
</dbReference>
<evidence type="ECO:0000256" key="6">
    <source>
        <dbReference type="SAM" id="Phobius"/>
    </source>
</evidence>
<feature type="transmembrane region" description="Helical" evidence="6">
    <location>
        <begin position="47"/>
        <end position="65"/>
    </location>
</feature>
<feature type="transmembrane region" description="Helical" evidence="6">
    <location>
        <begin position="328"/>
        <end position="350"/>
    </location>
</feature>
<evidence type="ECO:0000256" key="2">
    <source>
        <dbReference type="ARBA" id="ARBA00022475"/>
    </source>
</evidence>
<evidence type="ECO:0000256" key="1">
    <source>
        <dbReference type="ARBA" id="ARBA00004651"/>
    </source>
</evidence>
<dbReference type="AlphaFoldDB" id="A0AAE9L122"/>
<feature type="transmembrane region" description="Helical" evidence="6">
    <location>
        <begin position="17"/>
        <end position="35"/>
    </location>
</feature>
<dbReference type="Proteomes" id="UP001056132">
    <property type="component" value="Chromosome 1"/>
</dbReference>
<dbReference type="InterPro" id="IPR050833">
    <property type="entry name" value="Poly_Biosynth_Transport"/>
</dbReference>
<sequence length="420" mass="44907">MRARIAVNLLWMLTERGLGILVGIGVVAMLARALGPEAFAHFQYAQAIVLIASSAALICGAEIVVPRLVAMPSPADQHRLITHAALLRLAGALAGYLLIGVFLLIKQPNPDSWTTALLLGIPILCREPAGIVTAWMQSATHNRPTSIINLTALSLRLGVVVTLFVAGIAIVPAFAAAFTAEAIVAAALLLRYYRKRMPLPWPQIEWPLLRELFASGALLWVSFAFMMIIRRFDQLILESAVPTADFGAYAACMQIADNFALVASVMAAGIAPAMVYSKPRLADARRNVARLALGMGVLGLCGAATLALSASWIVHLLYGQAFAATIDLLRLTAFATSLLFIDIALSVLLAHMRRPPWFAVKWGVVLAVTIVADLVLIPRFGMLGAVAGYAISNMTALLCSATVWYLAGRHPAGRAERAVT</sequence>
<proteinExistence type="predicted"/>
<accession>A0AAE9L122</accession>
<reference evidence="7" key="1">
    <citation type="journal article" date="2022" name="Microbiol. Resour. Announc.">
        <title>Genome Sequence of Cupriavidus campinensis Strain G5, a Member of a Bacterial Consortium Capable of Polyethylene Degradation.</title>
        <authorList>
            <person name="Schneider B."/>
            <person name="Pfeiffer F."/>
            <person name="Dyall-Smith M."/>
            <person name="Kunte H.J."/>
        </authorList>
    </citation>
    <scope>NUCLEOTIDE SEQUENCE</scope>
    <source>
        <strain evidence="7">G5</strain>
    </source>
</reference>
<evidence type="ECO:0000313" key="8">
    <source>
        <dbReference type="Proteomes" id="UP001056132"/>
    </source>
</evidence>
<protein>
    <submittedName>
        <fullName evidence="7">Lipopolysaccharide biosynthesis protein</fullName>
    </submittedName>
</protein>
<reference evidence="7" key="2">
    <citation type="submission" date="2022-05" db="EMBL/GenBank/DDBJ databases">
        <authorList>
            <person name="Kunte H.-J."/>
        </authorList>
    </citation>
    <scope>NUCLEOTIDE SEQUENCE</scope>
    <source>
        <strain evidence="7">G5</strain>
    </source>
</reference>
<dbReference type="PANTHER" id="PTHR30250:SF11">
    <property type="entry name" value="O-ANTIGEN TRANSPORTER-RELATED"/>
    <property type="match status" value="1"/>
</dbReference>